<evidence type="ECO:0000259" key="6">
    <source>
        <dbReference type="Pfam" id="PF08100"/>
    </source>
</evidence>
<dbReference type="EMBL" id="MU839001">
    <property type="protein sequence ID" value="KAK1770263.1"/>
    <property type="molecule type" value="Genomic_DNA"/>
</dbReference>
<dbReference type="Pfam" id="PF00891">
    <property type="entry name" value="Methyltransf_2"/>
    <property type="match status" value="1"/>
</dbReference>
<accession>A0AAJ0FPH3</accession>
<dbReference type="GeneID" id="85310429"/>
<dbReference type="InterPro" id="IPR001077">
    <property type="entry name" value="COMT_C"/>
</dbReference>
<dbReference type="Proteomes" id="UP001244011">
    <property type="component" value="Unassembled WGS sequence"/>
</dbReference>
<dbReference type="SUPFAM" id="SSF46785">
    <property type="entry name" value="Winged helix' DNA-binding domain"/>
    <property type="match status" value="1"/>
</dbReference>
<feature type="active site" description="Proton acceptor" evidence="4">
    <location>
        <position position="309"/>
    </location>
</feature>
<dbReference type="PANTHER" id="PTHR43712:SF1">
    <property type="entry name" value="HYPOTHETICAL O-METHYLTRANSFERASE (EUROFUNG)-RELATED"/>
    <property type="match status" value="1"/>
</dbReference>
<dbReference type="PIRSF" id="PIRSF005739">
    <property type="entry name" value="O-mtase"/>
    <property type="match status" value="1"/>
</dbReference>
<name>A0AAJ0FPH3_9PEZI</name>
<sequence length="401" mass="44819">MAEESRQSTEVSALLRALLDKGNAYNTGDTVSPKELYQAAKELANALQPPFERIAQLSMYEPTIATAVRVCIQLKLFDKMAEVKLPKTVDELAQMTGADPKLLRRMLQHLATAQLVDEAGPDNYGPNSVTNTLAEEKAQGMFKDCFDGLSIENANVIPYFRTQLGGFINPTDKDKTLFKFSHKTDQHYFDWIFQPGNEERKTAFLNHMKLKTLGPRWFQEVPVAEMLAPACGPDDVLLVDIGGATGHDLEAFHTAFPDMPGRLILQDLPGAIAELDALALAPMEAMAYDFFKPQPVKGARAYYLKMVLHDWPDAQCRAILESLKPALVRGQSKILINEIVVPSMGAGWFETSVDMLMMMFHAAYERRENEWRELIEGAGLKVSKIWQCGEAVERLIVVELP</sequence>
<gene>
    <name evidence="7" type="ORF">QBC33DRAFT_530583</name>
</gene>
<comment type="caution">
    <text evidence="7">The sequence shown here is derived from an EMBL/GenBank/DDBJ whole genome shotgun (WGS) entry which is preliminary data.</text>
</comment>
<protein>
    <submittedName>
        <fullName evidence="7">S-adenosyl-L-methionine-dependent methyltransferase</fullName>
    </submittedName>
</protein>
<feature type="domain" description="O-methyltransferase C-terminal" evidence="5">
    <location>
        <begin position="237"/>
        <end position="380"/>
    </location>
</feature>
<evidence type="ECO:0000256" key="2">
    <source>
        <dbReference type="ARBA" id="ARBA00022679"/>
    </source>
</evidence>
<evidence type="ECO:0000256" key="3">
    <source>
        <dbReference type="ARBA" id="ARBA00022691"/>
    </source>
</evidence>
<dbReference type="InterPro" id="IPR036390">
    <property type="entry name" value="WH_DNA-bd_sf"/>
</dbReference>
<dbReference type="PROSITE" id="PS51683">
    <property type="entry name" value="SAM_OMT_II"/>
    <property type="match status" value="1"/>
</dbReference>
<evidence type="ECO:0000256" key="1">
    <source>
        <dbReference type="ARBA" id="ARBA00022603"/>
    </source>
</evidence>
<organism evidence="7 8">
    <name type="scientific">Phialemonium atrogriseum</name>
    <dbReference type="NCBI Taxonomy" id="1093897"/>
    <lineage>
        <taxon>Eukaryota</taxon>
        <taxon>Fungi</taxon>
        <taxon>Dikarya</taxon>
        <taxon>Ascomycota</taxon>
        <taxon>Pezizomycotina</taxon>
        <taxon>Sordariomycetes</taxon>
        <taxon>Sordariomycetidae</taxon>
        <taxon>Cephalothecales</taxon>
        <taxon>Cephalothecaceae</taxon>
        <taxon>Phialemonium</taxon>
    </lineage>
</organism>
<dbReference type="SUPFAM" id="SSF53335">
    <property type="entry name" value="S-adenosyl-L-methionine-dependent methyltransferases"/>
    <property type="match status" value="1"/>
</dbReference>
<keyword evidence="3" id="KW-0949">S-adenosyl-L-methionine</keyword>
<dbReference type="GO" id="GO:0008171">
    <property type="term" value="F:O-methyltransferase activity"/>
    <property type="evidence" value="ECO:0007669"/>
    <property type="project" value="InterPro"/>
</dbReference>
<evidence type="ECO:0000313" key="8">
    <source>
        <dbReference type="Proteomes" id="UP001244011"/>
    </source>
</evidence>
<dbReference type="Gene3D" id="3.40.50.150">
    <property type="entry name" value="Vaccinia Virus protein VP39"/>
    <property type="match status" value="1"/>
</dbReference>
<dbReference type="RefSeq" id="XP_060286476.1">
    <property type="nucleotide sequence ID" value="XM_060427242.1"/>
</dbReference>
<dbReference type="PANTHER" id="PTHR43712">
    <property type="entry name" value="PUTATIVE (AFU_ORTHOLOGUE AFUA_4G14580)-RELATED"/>
    <property type="match status" value="1"/>
</dbReference>
<evidence type="ECO:0000256" key="4">
    <source>
        <dbReference type="PIRSR" id="PIRSR005739-1"/>
    </source>
</evidence>
<keyword evidence="8" id="KW-1185">Reference proteome</keyword>
<dbReference type="GO" id="GO:0046983">
    <property type="term" value="F:protein dimerization activity"/>
    <property type="evidence" value="ECO:0007669"/>
    <property type="project" value="InterPro"/>
</dbReference>
<reference evidence="7" key="1">
    <citation type="submission" date="2023-06" db="EMBL/GenBank/DDBJ databases">
        <title>Genome-scale phylogeny and comparative genomics of the fungal order Sordariales.</title>
        <authorList>
            <consortium name="Lawrence Berkeley National Laboratory"/>
            <person name="Hensen N."/>
            <person name="Bonometti L."/>
            <person name="Westerberg I."/>
            <person name="Brannstrom I.O."/>
            <person name="Guillou S."/>
            <person name="Cros-Aarteil S."/>
            <person name="Calhoun S."/>
            <person name="Haridas S."/>
            <person name="Kuo A."/>
            <person name="Mondo S."/>
            <person name="Pangilinan J."/>
            <person name="Riley R."/>
            <person name="Labutti K."/>
            <person name="Andreopoulos B."/>
            <person name="Lipzen A."/>
            <person name="Chen C."/>
            <person name="Yanf M."/>
            <person name="Daum C."/>
            <person name="Ng V."/>
            <person name="Clum A."/>
            <person name="Steindorff A."/>
            <person name="Ohm R."/>
            <person name="Martin F."/>
            <person name="Silar P."/>
            <person name="Natvig D."/>
            <person name="Lalanne C."/>
            <person name="Gautier V."/>
            <person name="Ament-Velasquez S.L."/>
            <person name="Kruys A."/>
            <person name="Hutchinson M.I."/>
            <person name="Powell A.J."/>
            <person name="Barry K."/>
            <person name="Miller A.N."/>
            <person name="Grigoriev I.V."/>
            <person name="Debuchy R."/>
            <person name="Gladieux P."/>
            <person name="Thoren M.H."/>
            <person name="Johannesson H."/>
        </authorList>
    </citation>
    <scope>NUCLEOTIDE SEQUENCE</scope>
    <source>
        <strain evidence="7">8032-3</strain>
    </source>
</reference>
<keyword evidence="2" id="KW-0808">Transferase</keyword>
<evidence type="ECO:0000259" key="5">
    <source>
        <dbReference type="Pfam" id="PF00891"/>
    </source>
</evidence>
<dbReference type="Pfam" id="PF08100">
    <property type="entry name" value="Dimerisation"/>
    <property type="match status" value="1"/>
</dbReference>
<feature type="domain" description="O-methyltransferase dimerisation" evidence="6">
    <location>
        <begin position="67"/>
        <end position="134"/>
    </location>
</feature>
<dbReference type="InterPro" id="IPR029063">
    <property type="entry name" value="SAM-dependent_MTases_sf"/>
</dbReference>
<dbReference type="InterPro" id="IPR036388">
    <property type="entry name" value="WH-like_DNA-bd_sf"/>
</dbReference>
<dbReference type="InterPro" id="IPR016461">
    <property type="entry name" value="COMT-like"/>
</dbReference>
<dbReference type="InterPro" id="IPR012967">
    <property type="entry name" value="COMT_dimerisation"/>
</dbReference>
<dbReference type="GO" id="GO:0032259">
    <property type="term" value="P:methylation"/>
    <property type="evidence" value="ECO:0007669"/>
    <property type="project" value="UniProtKB-KW"/>
</dbReference>
<dbReference type="AlphaFoldDB" id="A0AAJ0FPH3"/>
<dbReference type="Gene3D" id="1.10.10.10">
    <property type="entry name" value="Winged helix-like DNA-binding domain superfamily/Winged helix DNA-binding domain"/>
    <property type="match status" value="1"/>
</dbReference>
<keyword evidence="1 7" id="KW-0489">Methyltransferase</keyword>
<evidence type="ECO:0000313" key="7">
    <source>
        <dbReference type="EMBL" id="KAK1770263.1"/>
    </source>
</evidence>
<proteinExistence type="predicted"/>